<feature type="compositionally biased region" description="Basic and acidic residues" evidence="1">
    <location>
        <begin position="24"/>
        <end position="45"/>
    </location>
</feature>
<dbReference type="InterPro" id="IPR007048">
    <property type="entry name" value="IraD/Gp25-like"/>
</dbReference>
<comment type="caution">
    <text evidence="3">The sequence shown here is derived from an EMBL/GenBank/DDBJ whole genome shotgun (WGS) entry which is preliminary data.</text>
</comment>
<evidence type="ECO:0000256" key="1">
    <source>
        <dbReference type="SAM" id="MobiDB-lite"/>
    </source>
</evidence>
<organism evidence="3 4">
    <name type="scientific">Jiella mangrovi</name>
    <dbReference type="NCBI Taxonomy" id="2821407"/>
    <lineage>
        <taxon>Bacteria</taxon>
        <taxon>Pseudomonadati</taxon>
        <taxon>Pseudomonadota</taxon>
        <taxon>Alphaproteobacteria</taxon>
        <taxon>Hyphomicrobiales</taxon>
        <taxon>Aurantimonadaceae</taxon>
        <taxon>Jiella</taxon>
    </lineage>
</organism>
<feature type="domain" description="IraD/Gp25-like" evidence="2">
    <location>
        <begin position="66"/>
        <end position="164"/>
    </location>
</feature>
<dbReference type="PANTHER" id="PTHR38595">
    <property type="entry name" value="CYTOPLASMIC PROTEIN-RELATED"/>
    <property type="match status" value="1"/>
</dbReference>
<dbReference type="SUPFAM" id="SSF160719">
    <property type="entry name" value="gpW/gp25-like"/>
    <property type="match status" value="1"/>
</dbReference>
<dbReference type="EMBL" id="JAGJCF010000005">
    <property type="protein sequence ID" value="MBP0615935.1"/>
    <property type="molecule type" value="Genomic_DNA"/>
</dbReference>
<proteinExistence type="predicted"/>
<dbReference type="PANTHER" id="PTHR38595:SF1">
    <property type="entry name" value="TYPE VI SECRETION SYSTEM COMPONENT TSSE1"/>
    <property type="match status" value="1"/>
</dbReference>
<name>A0ABS4BJ04_9HYPH</name>
<dbReference type="Proteomes" id="UP000678276">
    <property type="component" value="Unassembled WGS sequence"/>
</dbReference>
<evidence type="ECO:0000259" key="2">
    <source>
        <dbReference type="Pfam" id="PF04965"/>
    </source>
</evidence>
<gene>
    <name evidence="3" type="ORF">J6595_10110</name>
</gene>
<protein>
    <submittedName>
        <fullName evidence="3">GPW/gp25 family protein</fullName>
    </submittedName>
</protein>
<evidence type="ECO:0000313" key="3">
    <source>
        <dbReference type="EMBL" id="MBP0615935.1"/>
    </source>
</evidence>
<sequence>MPPRSPQDRYQAPLMLVFAKPHQGKHERQPGRVNQRERGASEPDRLTAPGRTATRQDILRSFVAGLDALVNTVDLASCVDLSDHPRTAASILNYGLADITRLSAEPGALDELAVSLRRALLRHEPRLIADSLVVAASHSANPADAGGYEDVSRRLRLDVSGEIAFMPQPIAVAFHADLDVTAGRVRIDAPALSP</sequence>
<dbReference type="RefSeq" id="WP_209594343.1">
    <property type="nucleotide sequence ID" value="NZ_JAGJCF010000005.1"/>
</dbReference>
<dbReference type="InterPro" id="IPR053176">
    <property type="entry name" value="T6SS_TssE1-like"/>
</dbReference>
<keyword evidence="4" id="KW-1185">Reference proteome</keyword>
<evidence type="ECO:0000313" key="4">
    <source>
        <dbReference type="Proteomes" id="UP000678276"/>
    </source>
</evidence>
<accession>A0ABS4BJ04</accession>
<reference evidence="3 4" key="1">
    <citation type="submission" date="2021-04" db="EMBL/GenBank/DDBJ databases">
        <title>Whole genome sequence of Jiella sp. KSK16Y-1.</title>
        <authorList>
            <person name="Tuo L."/>
        </authorList>
    </citation>
    <scope>NUCLEOTIDE SEQUENCE [LARGE SCALE GENOMIC DNA]</scope>
    <source>
        <strain evidence="3 4">KSK16Y-1</strain>
    </source>
</reference>
<dbReference type="Pfam" id="PF04965">
    <property type="entry name" value="GPW_gp25"/>
    <property type="match status" value="1"/>
</dbReference>
<feature type="region of interest" description="Disordered" evidence="1">
    <location>
        <begin position="19"/>
        <end position="52"/>
    </location>
</feature>